<evidence type="ECO:0000256" key="1">
    <source>
        <dbReference type="SAM" id="MobiDB-lite"/>
    </source>
</evidence>
<reference evidence="2 3" key="1">
    <citation type="submission" date="2018-08" db="EMBL/GenBank/DDBJ databases">
        <authorList>
            <person name="Laetsch R D."/>
            <person name="Stevens L."/>
            <person name="Kumar S."/>
            <person name="Blaxter L. M."/>
        </authorList>
    </citation>
    <scope>NUCLEOTIDE SEQUENCE [LARGE SCALE GENOMIC DNA]</scope>
</reference>
<evidence type="ECO:0000313" key="3">
    <source>
        <dbReference type="Proteomes" id="UP000276991"/>
    </source>
</evidence>
<protein>
    <submittedName>
        <fullName evidence="2">Uncharacterized protein</fullName>
    </submittedName>
</protein>
<gene>
    <name evidence="2" type="ORF">NAV_LOCUS1381</name>
</gene>
<accession>A0A498SBQ7</accession>
<evidence type="ECO:0000313" key="2">
    <source>
        <dbReference type="EMBL" id="VBB26551.1"/>
    </source>
</evidence>
<dbReference type="EMBL" id="UPTC01000116">
    <property type="protein sequence ID" value="VBB26551.1"/>
    <property type="molecule type" value="Genomic_DNA"/>
</dbReference>
<feature type="region of interest" description="Disordered" evidence="1">
    <location>
        <begin position="1"/>
        <end position="30"/>
    </location>
</feature>
<dbReference type="Proteomes" id="UP000276991">
    <property type="component" value="Unassembled WGS sequence"/>
</dbReference>
<proteinExistence type="predicted"/>
<sequence>MAGQGSLNNNANILPGPTPGRSGGAATTTTQRTTQNPFAAIPGLSAGIQGFILGSALGTSLRYPSGFYPTILSVAETNAQLLNLNILSFNNNRAGNNSLNGNANAGAGFSVGQGPRPQSQPFGSWYSVLNTSLNLFSSFANEFGYPYSFGNYPYYFLNNRVSNWYGGISPYRGFIPYYNPYYYYYYRG</sequence>
<keyword evidence="3" id="KW-1185">Reference proteome</keyword>
<name>A0A498SBQ7_ACAVI</name>
<organism evidence="2 3">
    <name type="scientific">Acanthocheilonema viteae</name>
    <name type="common">Filarial nematode worm</name>
    <name type="synonym">Dipetalonema viteae</name>
    <dbReference type="NCBI Taxonomy" id="6277"/>
    <lineage>
        <taxon>Eukaryota</taxon>
        <taxon>Metazoa</taxon>
        <taxon>Ecdysozoa</taxon>
        <taxon>Nematoda</taxon>
        <taxon>Chromadorea</taxon>
        <taxon>Rhabditida</taxon>
        <taxon>Spirurina</taxon>
        <taxon>Spiruromorpha</taxon>
        <taxon>Filarioidea</taxon>
        <taxon>Onchocercidae</taxon>
        <taxon>Acanthocheilonema</taxon>
    </lineage>
</organism>
<dbReference type="AlphaFoldDB" id="A0A498SBQ7"/>
<feature type="compositionally biased region" description="Polar residues" evidence="1">
    <location>
        <begin position="1"/>
        <end position="12"/>
    </location>
</feature>